<sequence>MSPTAVPAQNAPSAIALGKRPEDDELRPYVIVSDLGKGSFAIVYKGYHEETRREVAIKTVSKSNLTTKLFENLQSEIDILKSLSHRHVTKLIDIIRAERNIYLIMEYCAGGDLTNYIKKRGRVENLEYVPQPGAAPQYYPHPRTGGLAEIVVRSFLRQLARALKFLRQRNLIHRDIKPQNLLLTPAPDAELARGHPLGVPILKVADFGFARSLPNQMMAETLCGSPLYMAPEILNYQRYDAKADLWSVGAVLYEMAVGKPPFRAQNHIELLKKIEASKAVRFPDEDPPRGSPSTTTTTTTTPPAVPDDIKQLVRALLRRVPAERASFDEFFKSPALANSKFPRPPPPVPVPVPAPAQDCAVPPPTEIPESHTRVPPEVLDPHAMIPPSRFNFRRRGSAADPAASVLPSVPPTPTPPPPVHDGAGMSREPSTGTGTRPRSTAARPQSTAAQRGLSSEGSVIPGETEEDGLLRREYVLVGDTRALEFTKAVDEINAARRRTGPLVDRHGVPPTPLPLEHSPSDPDFFAAARPDDAPTFPPPPSAGAPPPPLARAPSNALSRAITFASKRLFGTAAGMPASPTRWAQFQVQERVHLGVGVVGAAGAEVHDPLEDELLAALEQLAQKTDVIMRWADEMYEFVKAVPQKPLPNPKDFAPREGEPERAAERRQRADAQAEYNAVTCVAVYMLVMSFAQKGIDELRKYQSHMEMRHPDGDFALSDGFDDALIWFRRHFFKCADRVALVKTWLPDKYVGPHTWVDELVYNRALTLSRTAARKELLDQHAAPDECERLYEDSLWCLYALQDDLLQKGNPFMEEDRETIATWIKRTKLRLVRCRARMGMERRDRMRDVRADRNLDDVTRTPAPWDAEAMEELRRAGANGAGA</sequence>
<name>A0ACB8Q5Y4_9AGAM</name>
<protein>
    <submittedName>
        <fullName evidence="1">Kinase-like domain-containing protein</fullName>
    </submittedName>
</protein>
<gene>
    <name evidence="1" type="ORF">K488DRAFT_91187</name>
</gene>
<evidence type="ECO:0000313" key="2">
    <source>
        <dbReference type="Proteomes" id="UP000814128"/>
    </source>
</evidence>
<organism evidence="1 2">
    <name type="scientific">Vararia minispora EC-137</name>
    <dbReference type="NCBI Taxonomy" id="1314806"/>
    <lineage>
        <taxon>Eukaryota</taxon>
        <taxon>Fungi</taxon>
        <taxon>Dikarya</taxon>
        <taxon>Basidiomycota</taxon>
        <taxon>Agaricomycotina</taxon>
        <taxon>Agaricomycetes</taxon>
        <taxon>Russulales</taxon>
        <taxon>Lachnocladiaceae</taxon>
        <taxon>Vararia</taxon>
    </lineage>
</organism>
<dbReference type="Proteomes" id="UP000814128">
    <property type="component" value="Unassembled WGS sequence"/>
</dbReference>
<accession>A0ACB8Q5Y4</accession>
<dbReference type="EMBL" id="MU273973">
    <property type="protein sequence ID" value="KAI0027181.1"/>
    <property type="molecule type" value="Genomic_DNA"/>
</dbReference>
<reference evidence="1" key="1">
    <citation type="submission" date="2021-02" db="EMBL/GenBank/DDBJ databases">
        <authorList>
            <consortium name="DOE Joint Genome Institute"/>
            <person name="Ahrendt S."/>
            <person name="Looney B.P."/>
            <person name="Miyauchi S."/>
            <person name="Morin E."/>
            <person name="Drula E."/>
            <person name="Courty P.E."/>
            <person name="Chicoki N."/>
            <person name="Fauchery L."/>
            <person name="Kohler A."/>
            <person name="Kuo A."/>
            <person name="Labutti K."/>
            <person name="Pangilinan J."/>
            <person name="Lipzen A."/>
            <person name="Riley R."/>
            <person name="Andreopoulos W."/>
            <person name="He G."/>
            <person name="Johnson J."/>
            <person name="Barry K.W."/>
            <person name="Grigoriev I.V."/>
            <person name="Nagy L."/>
            <person name="Hibbett D."/>
            <person name="Henrissat B."/>
            <person name="Matheny P.B."/>
            <person name="Labbe J."/>
            <person name="Martin F."/>
        </authorList>
    </citation>
    <scope>NUCLEOTIDE SEQUENCE</scope>
    <source>
        <strain evidence="1">EC-137</strain>
    </source>
</reference>
<reference evidence="1" key="2">
    <citation type="journal article" date="2022" name="New Phytol.">
        <title>Evolutionary transition to the ectomycorrhizal habit in the genomes of a hyperdiverse lineage of mushroom-forming fungi.</title>
        <authorList>
            <person name="Looney B."/>
            <person name="Miyauchi S."/>
            <person name="Morin E."/>
            <person name="Drula E."/>
            <person name="Courty P.E."/>
            <person name="Kohler A."/>
            <person name="Kuo A."/>
            <person name="LaButti K."/>
            <person name="Pangilinan J."/>
            <person name="Lipzen A."/>
            <person name="Riley R."/>
            <person name="Andreopoulos W."/>
            <person name="He G."/>
            <person name="Johnson J."/>
            <person name="Nolan M."/>
            <person name="Tritt A."/>
            <person name="Barry K.W."/>
            <person name="Grigoriev I.V."/>
            <person name="Nagy L.G."/>
            <person name="Hibbett D."/>
            <person name="Henrissat B."/>
            <person name="Matheny P.B."/>
            <person name="Labbe J."/>
            <person name="Martin F.M."/>
        </authorList>
    </citation>
    <scope>NUCLEOTIDE SEQUENCE</scope>
    <source>
        <strain evidence="1">EC-137</strain>
    </source>
</reference>
<keyword evidence="2" id="KW-1185">Reference proteome</keyword>
<comment type="caution">
    <text evidence="1">The sequence shown here is derived from an EMBL/GenBank/DDBJ whole genome shotgun (WGS) entry which is preliminary data.</text>
</comment>
<evidence type="ECO:0000313" key="1">
    <source>
        <dbReference type="EMBL" id="KAI0027181.1"/>
    </source>
</evidence>
<proteinExistence type="predicted"/>